<dbReference type="Pfam" id="PF04140">
    <property type="entry name" value="ICMT"/>
    <property type="match status" value="1"/>
</dbReference>
<dbReference type="InterPro" id="IPR052527">
    <property type="entry name" value="Metal_cation-efflux_comp"/>
</dbReference>
<dbReference type="InterPro" id="IPR007269">
    <property type="entry name" value="ICMT_MeTrfase"/>
</dbReference>
<evidence type="ECO:0000256" key="3">
    <source>
        <dbReference type="ARBA" id="ARBA00022989"/>
    </source>
</evidence>
<evidence type="ECO:0000256" key="4">
    <source>
        <dbReference type="ARBA" id="ARBA00023136"/>
    </source>
</evidence>
<evidence type="ECO:0000256" key="2">
    <source>
        <dbReference type="ARBA" id="ARBA00022692"/>
    </source>
</evidence>
<keyword evidence="7" id="KW-1185">Reference proteome</keyword>
<dbReference type="Gene3D" id="1.20.120.1630">
    <property type="match status" value="1"/>
</dbReference>
<dbReference type="Proteomes" id="UP000185744">
    <property type="component" value="Unassembled WGS sequence"/>
</dbReference>
<dbReference type="PANTHER" id="PTHR43847">
    <property type="entry name" value="BLL3993 PROTEIN"/>
    <property type="match status" value="1"/>
</dbReference>
<feature type="transmembrane region" description="Helical" evidence="5">
    <location>
        <begin position="108"/>
        <end position="139"/>
    </location>
</feature>
<dbReference type="AlphaFoldDB" id="A0A1Q6DXG1"/>
<organism evidence="6 7">
    <name type="scientific">Methanohalarchaeum thermophilum</name>
    <dbReference type="NCBI Taxonomy" id="1903181"/>
    <lineage>
        <taxon>Archaea</taxon>
        <taxon>Methanobacteriati</taxon>
        <taxon>Methanobacteriota</taxon>
        <taxon>Methanonatronarchaeia</taxon>
        <taxon>Methanonatronarchaeales</taxon>
        <taxon>Methanonatronarchaeaceae</taxon>
        <taxon>Candidatus Methanohalarchaeum</taxon>
    </lineage>
</organism>
<keyword evidence="6" id="KW-0808">Transferase</keyword>
<gene>
    <name evidence="6" type="ORF">BTN85_1561</name>
</gene>
<comment type="subcellular location">
    <subcellularLocation>
        <location evidence="1">Membrane</location>
        <topology evidence="1">Multi-pass membrane protein</topology>
    </subcellularLocation>
</comment>
<protein>
    <submittedName>
        <fullName evidence="6">Protein-S-isoprenylcysteine methyltransferase STE14</fullName>
    </submittedName>
</protein>
<name>A0A1Q6DXG1_METT1</name>
<dbReference type="GO" id="GO:0032259">
    <property type="term" value="P:methylation"/>
    <property type="evidence" value="ECO:0007669"/>
    <property type="project" value="UniProtKB-KW"/>
</dbReference>
<sequence length="173" mass="20199">MEFLIPFSSKINIKDGKTENRSFYLILIAIIFCILFTTLFRILGFYNLASSSLIIAQWISNLLYLFGLLIRYWSLVLLGDYFTRNLKVEKGQKLVEKGLYRYIRHPSYLGLLLLTLGVVGFIGNILGFATIPLILFPALRSRIEIEEKMMLEVLGEDYAKWRENRYKLLPLIY</sequence>
<reference evidence="6" key="1">
    <citation type="submission" date="2016-12" db="EMBL/GenBank/DDBJ databases">
        <title>Discovery of methanogenic haloarchaea.</title>
        <authorList>
            <person name="Sorokin D.Y."/>
            <person name="Makarova K.S."/>
            <person name="Abbas B."/>
            <person name="Ferrer M."/>
            <person name="Golyshin P.N."/>
        </authorList>
    </citation>
    <scope>NUCLEOTIDE SEQUENCE [LARGE SCALE GENOMIC DNA]</scope>
    <source>
        <strain evidence="6">HMET1</strain>
    </source>
</reference>
<keyword evidence="6" id="KW-0489">Methyltransferase</keyword>
<feature type="transmembrane region" description="Helical" evidence="5">
    <location>
        <begin position="55"/>
        <end position="74"/>
    </location>
</feature>
<keyword evidence="2 5" id="KW-0812">Transmembrane</keyword>
<dbReference type="GO" id="GO:0016020">
    <property type="term" value="C:membrane"/>
    <property type="evidence" value="ECO:0007669"/>
    <property type="project" value="UniProtKB-SubCell"/>
</dbReference>
<dbReference type="GO" id="GO:0004671">
    <property type="term" value="F:protein C-terminal S-isoprenylcysteine carboxyl O-methyltransferase activity"/>
    <property type="evidence" value="ECO:0007669"/>
    <property type="project" value="InterPro"/>
</dbReference>
<evidence type="ECO:0000313" key="6">
    <source>
        <dbReference type="EMBL" id="OKY79055.1"/>
    </source>
</evidence>
<dbReference type="STRING" id="1903181.BTN85_1561"/>
<keyword evidence="4 5" id="KW-0472">Membrane</keyword>
<comment type="caution">
    <text evidence="6">The sequence shown here is derived from an EMBL/GenBank/DDBJ whole genome shotgun (WGS) entry which is preliminary data.</text>
</comment>
<accession>A0A1Q6DXG1</accession>
<dbReference type="InParanoid" id="A0A1Q6DXG1"/>
<feature type="transmembrane region" description="Helical" evidence="5">
    <location>
        <begin position="23"/>
        <end position="43"/>
    </location>
</feature>
<keyword evidence="3 5" id="KW-1133">Transmembrane helix</keyword>
<dbReference type="PANTHER" id="PTHR43847:SF1">
    <property type="entry name" value="BLL3993 PROTEIN"/>
    <property type="match status" value="1"/>
</dbReference>
<proteinExistence type="predicted"/>
<evidence type="ECO:0000256" key="5">
    <source>
        <dbReference type="SAM" id="Phobius"/>
    </source>
</evidence>
<evidence type="ECO:0000313" key="7">
    <source>
        <dbReference type="Proteomes" id="UP000185744"/>
    </source>
</evidence>
<evidence type="ECO:0000256" key="1">
    <source>
        <dbReference type="ARBA" id="ARBA00004141"/>
    </source>
</evidence>
<dbReference type="EMBL" id="MSDW01000001">
    <property type="protein sequence ID" value="OKY79055.1"/>
    <property type="molecule type" value="Genomic_DNA"/>
</dbReference>